<evidence type="ECO:0000259" key="1">
    <source>
        <dbReference type="PROSITE" id="PS51340"/>
    </source>
</evidence>
<evidence type="ECO:0000313" key="2">
    <source>
        <dbReference type="EMBL" id="GAA2147176.1"/>
    </source>
</evidence>
<comment type="caution">
    <text evidence="2">The sequence shown here is derived from an EMBL/GenBank/DDBJ whole genome shotgun (WGS) entry which is preliminary data.</text>
</comment>
<organism evidence="2 3">
    <name type="scientific">Nocardioides koreensis</name>
    <dbReference type="NCBI Taxonomy" id="433651"/>
    <lineage>
        <taxon>Bacteria</taxon>
        <taxon>Bacillati</taxon>
        <taxon>Actinomycetota</taxon>
        <taxon>Actinomycetes</taxon>
        <taxon>Propionibacteriales</taxon>
        <taxon>Nocardioidaceae</taxon>
        <taxon>Nocardioides</taxon>
    </lineage>
</organism>
<gene>
    <name evidence="2" type="ORF">GCM10009844_24150</name>
</gene>
<dbReference type="Pfam" id="PF03473">
    <property type="entry name" value="MOSC"/>
    <property type="match status" value="1"/>
</dbReference>
<feature type="domain" description="MOSC" evidence="1">
    <location>
        <begin position="101"/>
        <end position="248"/>
    </location>
</feature>
<name>A0ABN2ZTE3_9ACTN</name>
<dbReference type="EMBL" id="BAAAQR010000006">
    <property type="protein sequence ID" value="GAA2147176.1"/>
    <property type="molecule type" value="Genomic_DNA"/>
</dbReference>
<proteinExistence type="predicted"/>
<accession>A0ABN2ZTE3</accession>
<dbReference type="Proteomes" id="UP001501771">
    <property type="component" value="Unassembled WGS sequence"/>
</dbReference>
<dbReference type="InterPro" id="IPR005302">
    <property type="entry name" value="MoCF_Sase_C"/>
</dbReference>
<dbReference type="InterPro" id="IPR005303">
    <property type="entry name" value="MOCOS_middle"/>
</dbReference>
<evidence type="ECO:0000313" key="3">
    <source>
        <dbReference type="Proteomes" id="UP001501771"/>
    </source>
</evidence>
<dbReference type="SUPFAM" id="SSF50800">
    <property type="entry name" value="PK beta-barrel domain-like"/>
    <property type="match status" value="1"/>
</dbReference>
<keyword evidence="3" id="KW-1185">Reference proteome</keyword>
<dbReference type="PROSITE" id="PS51340">
    <property type="entry name" value="MOSC"/>
    <property type="match status" value="1"/>
</dbReference>
<reference evidence="2 3" key="1">
    <citation type="journal article" date="2019" name="Int. J. Syst. Evol. Microbiol.">
        <title>The Global Catalogue of Microorganisms (GCM) 10K type strain sequencing project: providing services to taxonomists for standard genome sequencing and annotation.</title>
        <authorList>
            <consortium name="The Broad Institute Genomics Platform"/>
            <consortium name="The Broad Institute Genome Sequencing Center for Infectious Disease"/>
            <person name="Wu L."/>
            <person name="Ma J."/>
        </authorList>
    </citation>
    <scope>NUCLEOTIDE SEQUENCE [LARGE SCALE GENOMIC DNA]</scope>
    <source>
        <strain evidence="2 3">JCM 16022</strain>
    </source>
</reference>
<dbReference type="InterPro" id="IPR011037">
    <property type="entry name" value="Pyrv_Knase-like_insert_dom_sf"/>
</dbReference>
<protein>
    <recommendedName>
        <fullName evidence="1">MOSC domain-containing protein</fullName>
    </recommendedName>
</protein>
<sequence>MGFTPVKGLRHTPYDAVVLDEHGPVGDRVFCLVDVPRRRVLRTVQNPTLVAVRPRWDGHVLDLVLPSGETASAAPTVSGERITCDYWGRDAELDLLDGPHAALASSWLGSPVRLAAAPPGAVVYGAPVSVVSLASLRDLADRLARPELVTEAARLRATVVVDTDEPWVEWAWAEEAWAGRTLRLGAATVRVNAPIPRCAVIDLDPVTGVASAPLLKALAGRSGSLDLGVDAHVVQPGVVRPGDAVELDAVV</sequence>
<dbReference type="Pfam" id="PF03476">
    <property type="entry name" value="MOSC_N"/>
    <property type="match status" value="1"/>
</dbReference>